<evidence type="ECO:0000313" key="4">
    <source>
        <dbReference type="Proteomes" id="UP001451606"/>
    </source>
</evidence>
<dbReference type="GeneID" id="95967110"/>
<dbReference type="InterPro" id="IPR007544">
    <property type="entry name" value="ENCAP"/>
</dbReference>
<name>A0AAX4NGG8_9ARCH</name>
<dbReference type="GO" id="GO:0140737">
    <property type="term" value="C:encapsulin nanocompartment"/>
    <property type="evidence" value="ECO:0007669"/>
    <property type="project" value="UniProtKB-SubCell"/>
</dbReference>
<evidence type="ECO:0000256" key="1">
    <source>
        <dbReference type="ARBA" id="ARBA00033738"/>
    </source>
</evidence>
<keyword evidence="2" id="KW-1284">Encapsulin nanocompartment</keyword>
<organism evidence="3 4">
    <name type="scientific">Oxyplasma meridianum</name>
    <dbReference type="NCBI Taxonomy" id="3073602"/>
    <lineage>
        <taxon>Archaea</taxon>
        <taxon>Methanobacteriati</taxon>
        <taxon>Thermoplasmatota</taxon>
        <taxon>Thermoplasmata</taxon>
        <taxon>Thermoplasmatales</taxon>
        <taxon>Thermoplasmataceae</taxon>
        <taxon>Oxyplasma</taxon>
    </lineage>
</organism>
<dbReference type="AlphaFoldDB" id="A0AAX4NGG8"/>
<dbReference type="SUPFAM" id="SSF47240">
    <property type="entry name" value="Ferritin-like"/>
    <property type="match status" value="1"/>
</dbReference>
<keyword evidence="4" id="KW-1185">Reference proteome</keyword>
<dbReference type="Proteomes" id="UP001451606">
    <property type="component" value="Chromosome"/>
</dbReference>
<dbReference type="Gene3D" id="3.30.2320.10">
    <property type="entry name" value="hypothetical protein PF0899 domain"/>
    <property type="match status" value="1"/>
</dbReference>
<dbReference type="Gene3D" id="6.10.140.1960">
    <property type="match status" value="1"/>
</dbReference>
<dbReference type="PANTHER" id="PTHR37165:SF1">
    <property type="entry name" value="TYPE 1 ENCAPSULIN SHELL PROTEIN"/>
    <property type="match status" value="1"/>
</dbReference>
<comment type="subcellular location">
    <subcellularLocation>
        <location evidence="1">Encapsulin nanocompartment</location>
    </subcellularLocation>
</comment>
<proteinExistence type="predicted"/>
<dbReference type="RefSeq" id="WP_393971800.1">
    <property type="nucleotide sequence ID" value="NZ_CP133772.1"/>
</dbReference>
<dbReference type="InterPro" id="IPR009078">
    <property type="entry name" value="Ferritin-like_SF"/>
</dbReference>
<gene>
    <name evidence="3" type="ORF">OXIME_000385</name>
</gene>
<dbReference type="InterPro" id="IPR051429">
    <property type="entry name" value="Encapsulin_nc"/>
</dbReference>
<dbReference type="KEGG" id="omr:OXIME_000385"/>
<reference evidence="3 4" key="1">
    <citation type="submission" date="2023-09" db="EMBL/GenBank/DDBJ databases">
        <authorList>
            <person name="Golyshina O.V."/>
            <person name="Lunev E.A."/>
            <person name="Bargiela R."/>
            <person name="Gaines M.C."/>
            <person name="Daum B."/>
            <person name="Bale N.J."/>
            <person name="Koenen M."/>
            <person name="Sinninghe Damst J.S."/>
            <person name="Yakimov M."/>
            <person name="Golyshin P.N."/>
        </authorList>
    </citation>
    <scope>NUCLEOTIDE SEQUENCE [LARGE SCALE GENOMIC DNA]</scope>
    <source>
        <strain evidence="3 4">M1</strain>
    </source>
</reference>
<dbReference type="EMBL" id="CP133772">
    <property type="protein sequence ID" value="WYX99840.1"/>
    <property type="molecule type" value="Genomic_DNA"/>
</dbReference>
<sequence>MFSKDPSELVRTKTFDNEEISRSIRLDLAAELDAINFYLQQSKLMPEGSFKKVHEDIAKEEITHFGEFLRLMHEYAPEDFVKIREGWKEASELLGQQKEFPMYVGKKELQVSREGVEPDSKTFSHHYITYVEEIKWSQDGLPLPEDNQKIIPLSQVIIQYNVHRHTDSQYKKMEEEMALRKFDAAVNKLIMADHELSLLNRATDIKSGDWSKSGNLAKDIIKAIEFLSDSGYVERPELLISSSAYELLVREVESTGQTEMEMVRKLLEEIHVTSLLKENQFLALAKGSFKLFIKTFPEIRRISEDVLSDQYVIYSKFAPMLFDRKSAVRITWKPK</sequence>
<dbReference type="PANTHER" id="PTHR37165">
    <property type="entry name" value="PEPTIDASE U56 FAMILY"/>
    <property type="match status" value="1"/>
</dbReference>
<protein>
    <submittedName>
        <fullName evidence="3">Encapsulin</fullName>
    </submittedName>
</protein>
<evidence type="ECO:0000256" key="2">
    <source>
        <dbReference type="ARBA" id="ARBA00033787"/>
    </source>
</evidence>
<evidence type="ECO:0000313" key="3">
    <source>
        <dbReference type="EMBL" id="WYX99840.1"/>
    </source>
</evidence>
<dbReference type="Pfam" id="PF04454">
    <property type="entry name" value="Linocin_M18"/>
    <property type="match status" value="1"/>
</dbReference>
<accession>A0AAX4NGG8</accession>